<comment type="caution">
    <text evidence="8">The sequence shown here is derived from an EMBL/GenBank/DDBJ whole genome shotgun (WGS) entry which is preliminary data.</text>
</comment>
<keyword evidence="3 6" id="KW-0812">Transmembrane</keyword>
<evidence type="ECO:0000256" key="6">
    <source>
        <dbReference type="SAM" id="Phobius"/>
    </source>
</evidence>
<evidence type="ECO:0000313" key="9">
    <source>
        <dbReference type="Proteomes" id="UP001225605"/>
    </source>
</evidence>
<keyword evidence="9" id="KW-1185">Reference proteome</keyword>
<feature type="transmembrane region" description="Helical" evidence="6">
    <location>
        <begin position="82"/>
        <end position="109"/>
    </location>
</feature>
<dbReference type="InterPro" id="IPR007168">
    <property type="entry name" value="Phageshock_PspC_N"/>
</dbReference>
<dbReference type="InterPro" id="IPR052027">
    <property type="entry name" value="PspC"/>
</dbReference>
<proteinExistence type="predicted"/>
<feature type="transmembrane region" description="Helical" evidence="6">
    <location>
        <begin position="243"/>
        <end position="262"/>
    </location>
</feature>
<protein>
    <recommendedName>
        <fullName evidence="7">Phage shock protein PspC N-terminal domain-containing protein</fullName>
    </recommendedName>
</protein>
<comment type="subcellular location">
    <subcellularLocation>
        <location evidence="1">Cell membrane</location>
        <topology evidence="1">Single-pass membrane protein</topology>
    </subcellularLocation>
</comment>
<feature type="transmembrane region" description="Helical" evidence="6">
    <location>
        <begin position="268"/>
        <end position="290"/>
    </location>
</feature>
<evidence type="ECO:0000256" key="4">
    <source>
        <dbReference type="ARBA" id="ARBA00022989"/>
    </source>
</evidence>
<evidence type="ECO:0000313" key="8">
    <source>
        <dbReference type="EMBL" id="MDQ2582473.1"/>
    </source>
</evidence>
<dbReference type="Proteomes" id="UP001225605">
    <property type="component" value="Unassembled WGS sequence"/>
</dbReference>
<dbReference type="PANTHER" id="PTHR33885">
    <property type="entry name" value="PHAGE SHOCK PROTEIN C"/>
    <property type="match status" value="1"/>
</dbReference>
<dbReference type="Pfam" id="PF04024">
    <property type="entry name" value="PspC"/>
    <property type="match status" value="1"/>
</dbReference>
<organism evidence="8 9">
    <name type="scientific">Saccharothrix yanglingensis</name>
    <dbReference type="NCBI Taxonomy" id="659496"/>
    <lineage>
        <taxon>Bacteria</taxon>
        <taxon>Bacillati</taxon>
        <taxon>Actinomycetota</taxon>
        <taxon>Actinomycetes</taxon>
        <taxon>Pseudonocardiales</taxon>
        <taxon>Pseudonocardiaceae</taxon>
        <taxon>Saccharothrix</taxon>
    </lineage>
</organism>
<sequence>MVTRGRGPVIRVPPHARFRVRPGCAGRPPSSKLVIVSGNISAAGVEETLKDFWVSRPRRPHDGRKIAGVAAGIAQRYQIDPVIVRVAFVAMALCNGAGVLVYLLGWLFLAQEGDESSAAEALVGRGRSSTPTPLTVALGIAVLPATGFFVDGGFTMVGGVLLSVGGIYLLHRGRGQLNRPAAPPTLPAYDPGVPVQDQTTERVTPPAWDPLGAAPFAWDLPEPAGVPEPVVARSRPVRRRSRAGVATFGVAMLVLAGSVIAADHWAWFTVPHVIGLLVAVMGLGMVVGALRGGGAKGLLWFVVPLSLVGVGMTAADLETLRTDRIGSHRPAPTAIEQVQPRYETGIGEVDLDLTGLPGTGSVKTVVEVGVGSARVTVPANADVVATCRADLGSTRCLGAESGGEDRLETVDDDGADGPGGLRIELDVRSELGEVVVSRG</sequence>
<feature type="domain" description="Phage shock protein PspC N-terminal" evidence="7">
    <location>
        <begin position="56"/>
        <end position="111"/>
    </location>
</feature>
<dbReference type="EMBL" id="NSDM01000001">
    <property type="protein sequence ID" value="MDQ2582473.1"/>
    <property type="molecule type" value="Genomic_DNA"/>
</dbReference>
<keyword evidence="2" id="KW-1003">Cell membrane</keyword>
<evidence type="ECO:0000256" key="3">
    <source>
        <dbReference type="ARBA" id="ARBA00022692"/>
    </source>
</evidence>
<keyword evidence="4 6" id="KW-1133">Transmembrane helix</keyword>
<evidence type="ECO:0000256" key="5">
    <source>
        <dbReference type="ARBA" id="ARBA00023136"/>
    </source>
</evidence>
<evidence type="ECO:0000256" key="2">
    <source>
        <dbReference type="ARBA" id="ARBA00022475"/>
    </source>
</evidence>
<accession>A0ABU0WRK6</accession>
<evidence type="ECO:0000259" key="7">
    <source>
        <dbReference type="Pfam" id="PF04024"/>
    </source>
</evidence>
<feature type="transmembrane region" description="Helical" evidence="6">
    <location>
        <begin position="297"/>
        <end position="315"/>
    </location>
</feature>
<gene>
    <name evidence="8" type="ORF">CKY47_00415</name>
</gene>
<name>A0ABU0WRK6_9PSEU</name>
<evidence type="ECO:0000256" key="1">
    <source>
        <dbReference type="ARBA" id="ARBA00004162"/>
    </source>
</evidence>
<keyword evidence="5 6" id="KW-0472">Membrane</keyword>
<feature type="transmembrane region" description="Helical" evidence="6">
    <location>
        <begin position="148"/>
        <end position="170"/>
    </location>
</feature>
<reference evidence="8 9" key="1">
    <citation type="submission" date="2017-06" db="EMBL/GenBank/DDBJ databases">
        <title>Cultured bacterium strain Saccharothrix yanglingensis Hhs.015.</title>
        <authorList>
            <person name="Xia Y."/>
        </authorList>
    </citation>
    <scope>NUCLEOTIDE SEQUENCE [LARGE SCALE GENOMIC DNA]</scope>
    <source>
        <strain evidence="8 9">Hhs.015</strain>
    </source>
</reference>
<dbReference type="PANTHER" id="PTHR33885:SF3">
    <property type="entry name" value="PHAGE SHOCK PROTEIN C"/>
    <property type="match status" value="1"/>
</dbReference>